<dbReference type="SUPFAM" id="SSF55874">
    <property type="entry name" value="ATPase domain of HSP90 chaperone/DNA topoisomerase II/histidine kinase"/>
    <property type="match status" value="1"/>
</dbReference>
<accession>A0ABT3JWW7</accession>
<protein>
    <submittedName>
        <fullName evidence="3">ATP-binding protein</fullName>
    </submittedName>
</protein>
<gene>
    <name evidence="3" type="ORF">OK345_10750</name>
</gene>
<keyword evidence="1" id="KW-0808">Transferase</keyword>
<keyword evidence="3" id="KW-0067">ATP-binding</keyword>
<dbReference type="RefSeq" id="WP_265127968.1">
    <property type="nucleotide sequence ID" value="NZ_JAPCHY010000008.1"/>
</dbReference>
<organism evidence="3 4">
    <name type="scientific">Xanthomonas chitinilytica</name>
    <dbReference type="NCBI Taxonomy" id="2989819"/>
    <lineage>
        <taxon>Bacteria</taxon>
        <taxon>Pseudomonadati</taxon>
        <taxon>Pseudomonadota</taxon>
        <taxon>Gammaproteobacteria</taxon>
        <taxon>Lysobacterales</taxon>
        <taxon>Lysobacteraceae</taxon>
        <taxon>Xanthomonas</taxon>
    </lineage>
</organism>
<keyword evidence="4" id="KW-1185">Reference proteome</keyword>
<dbReference type="InterPro" id="IPR050267">
    <property type="entry name" value="Anti-sigma-factor_SerPK"/>
</dbReference>
<keyword evidence="1" id="KW-0723">Serine/threonine-protein kinase</keyword>
<dbReference type="CDD" id="cd16936">
    <property type="entry name" value="HATPase_RsbW-like"/>
    <property type="match status" value="1"/>
</dbReference>
<evidence type="ECO:0000256" key="1">
    <source>
        <dbReference type="ARBA" id="ARBA00022527"/>
    </source>
</evidence>
<evidence type="ECO:0000313" key="3">
    <source>
        <dbReference type="EMBL" id="MCW4472983.1"/>
    </source>
</evidence>
<dbReference type="EMBL" id="JAPCHY010000008">
    <property type="protein sequence ID" value="MCW4472983.1"/>
    <property type="molecule type" value="Genomic_DNA"/>
</dbReference>
<name>A0ABT3JWW7_9XANT</name>
<reference evidence="3 4" key="1">
    <citation type="submission" date="2022-10" db="EMBL/GenBank/DDBJ databases">
        <title>Xanthomonas sp. H13-6.</title>
        <authorList>
            <person name="Liu X."/>
            <person name="Deng Z."/>
            <person name="Jiang Y."/>
            <person name="Yu T."/>
            <person name="Ai J."/>
        </authorList>
    </citation>
    <scope>NUCLEOTIDE SEQUENCE [LARGE SCALE GENOMIC DNA]</scope>
    <source>
        <strain evidence="3 4">H13-6</strain>
    </source>
</reference>
<dbReference type="Proteomes" id="UP001209922">
    <property type="component" value="Unassembled WGS sequence"/>
</dbReference>
<comment type="caution">
    <text evidence="3">The sequence shown here is derived from an EMBL/GenBank/DDBJ whole genome shotgun (WGS) entry which is preliminary data.</text>
</comment>
<dbReference type="PANTHER" id="PTHR35526:SF6">
    <property type="entry name" value="SLR1861 PROTEIN"/>
    <property type="match status" value="1"/>
</dbReference>
<dbReference type="GO" id="GO:0005524">
    <property type="term" value="F:ATP binding"/>
    <property type="evidence" value="ECO:0007669"/>
    <property type="project" value="UniProtKB-KW"/>
</dbReference>
<dbReference type="PANTHER" id="PTHR35526">
    <property type="entry name" value="ANTI-SIGMA-F FACTOR RSBW-RELATED"/>
    <property type="match status" value="1"/>
</dbReference>
<dbReference type="Gene3D" id="3.30.565.10">
    <property type="entry name" value="Histidine kinase-like ATPase, C-terminal domain"/>
    <property type="match status" value="1"/>
</dbReference>
<evidence type="ECO:0000313" key="4">
    <source>
        <dbReference type="Proteomes" id="UP001209922"/>
    </source>
</evidence>
<keyword evidence="1" id="KW-0418">Kinase</keyword>
<dbReference type="InterPro" id="IPR036890">
    <property type="entry name" value="HATPase_C_sf"/>
</dbReference>
<dbReference type="Pfam" id="PF13581">
    <property type="entry name" value="HATPase_c_2"/>
    <property type="match status" value="1"/>
</dbReference>
<proteinExistence type="predicted"/>
<keyword evidence="3" id="KW-0547">Nucleotide-binding</keyword>
<dbReference type="InterPro" id="IPR003594">
    <property type="entry name" value="HATPase_dom"/>
</dbReference>
<evidence type="ECO:0000259" key="2">
    <source>
        <dbReference type="Pfam" id="PF13581"/>
    </source>
</evidence>
<sequence>MRMRLRIAPALEQLAELTARLDAVLAEHGVAHERVGRVRLIVEELVCNAITHGHAAGGCELRLDLLLEQDALVLELRDAGPPFDPCQAAAPALEADAALRPIGGLGLYLVRQLADHIDYCRLDGQNRIRATLLRPFATLTPEPS</sequence>
<feature type="domain" description="Histidine kinase/HSP90-like ATPase" evidence="2">
    <location>
        <begin position="8"/>
        <end position="131"/>
    </location>
</feature>